<comment type="caution">
    <text evidence="1">The sequence shown here is derived from an EMBL/GenBank/DDBJ whole genome shotgun (WGS) entry which is preliminary data.</text>
</comment>
<evidence type="ECO:0000313" key="2">
    <source>
        <dbReference type="Proteomes" id="UP000647587"/>
    </source>
</evidence>
<evidence type="ECO:0000313" key="1">
    <source>
        <dbReference type="EMBL" id="GGK30759.1"/>
    </source>
</evidence>
<name>A0ABQ2EX57_9DEIO</name>
<protein>
    <submittedName>
        <fullName evidence="1">Uncharacterized protein</fullName>
    </submittedName>
</protein>
<dbReference type="InterPro" id="IPR027417">
    <property type="entry name" value="P-loop_NTPase"/>
</dbReference>
<dbReference type="Gene3D" id="3.40.50.300">
    <property type="entry name" value="P-loop containing nucleotide triphosphate hydrolases"/>
    <property type="match status" value="1"/>
</dbReference>
<dbReference type="EMBL" id="BMPP01000010">
    <property type="protein sequence ID" value="GGK30759.1"/>
    <property type="molecule type" value="Genomic_DNA"/>
</dbReference>
<reference evidence="2" key="1">
    <citation type="journal article" date="2019" name="Int. J. Syst. Evol. Microbiol.">
        <title>The Global Catalogue of Microorganisms (GCM) 10K type strain sequencing project: providing services to taxonomists for standard genome sequencing and annotation.</title>
        <authorList>
            <consortium name="The Broad Institute Genomics Platform"/>
            <consortium name="The Broad Institute Genome Sequencing Center for Infectious Disease"/>
            <person name="Wu L."/>
            <person name="Ma J."/>
        </authorList>
    </citation>
    <scope>NUCLEOTIDE SEQUENCE [LARGE SCALE GENOMIC DNA]</scope>
    <source>
        <strain evidence="2">JCM 30331</strain>
    </source>
</reference>
<accession>A0ABQ2EX57</accession>
<dbReference type="Pfam" id="PF13671">
    <property type="entry name" value="AAA_33"/>
    <property type="match status" value="1"/>
</dbReference>
<gene>
    <name evidence="1" type="ORF">GCM10008955_25700</name>
</gene>
<organism evidence="1 2">
    <name type="scientific">Deinococcus malanensis</name>
    <dbReference type="NCBI Taxonomy" id="1706855"/>
    <lineage>
        <taxon>Bacteria</taxon>
        <taxon>Thermotogati</taxon>
        <taxon>Deinococcota</taxon>
        <taxon>Deinococci</taxon>
        <taxon>Deinococcales</taxon>
        <taxon>Deinococcaceae</taxon>
        <taxon>Deinococcus</taxon>
    </lineage>
</organism>
<dbReference type="Proteomes" id="UP000647587">
    <property type="component" value="Unassembled WGS sequence"/>
</dbReference>
<dbReference type="SUPFAM" id="SSF52540">
    <property type="entry name" value="P-loop containing nucleoside triphosphate hydrolases"/>
    <property type="match status" value="1"/>
</dbReference>
<proteinExistence type="predicted"/>
<keyword evidence="2" id="KW-1185">Reference proteome</keyword>
<sequence>MLPLFGAGEFQGKRAVLEHDLLWSVARRALVLGVSVVLDYGVWSREEREMYRLRACGLGVATVLHVLDLPLDDLWLRLQARNANLPSGTFPITRTELEQWSGWFERPTPEERALFSSPDAV</sequence>